<dbReference type="AlphaFoldDB" id="A0A974HGK2"/>
<name>A0A974HGK2_XENLA</name>
<proteinExistence type="predicted"/>
<accession>A0A974HGK2</accession>
<evidence type="ECO:0000313" key="1">
    <source>
        <dbReference type="EMBL" id="OCT77194.1"/>
    </source>
</evidence>
<dbReference type="EMBL" id="CM004476">
    <property type="protein sequence ID" value="OCT77194.1"/>
    <property type="molecule type" value="Genomic_DNA"/>
</dbReference>
<reference evidence="2" key="1">
    <citation type="journal article" date="2016" name="Nature">
        <title>Genome evolution in the allotetraploid frog Xenopus laevis.</title>
        <authorList>
            <person name="Session A.M."/>
            <person name="Uno Y."/>
            <person name="Kwon T."/>
            <person name="Chapman J.A."/>
            <person name="Toyoda A."/>
            <person name="Takahashi S."/>
            <person name="Fukui A."/>
            <person name="Hikosaka A."/>
            <person name="Suzuki A."/>
            <person name="Kondo M."/>
            <person name="van Heeringen S.J."/>
            <person name="Quigley I."/>
            <person name="Heinz S."/>
            <person name="Ogino H."/>
            <person name="Ochi H."/>
            <person name="Hellsten U."/>
            <person name="Lyons J.B."/>
            <person name="Simakov O."/>
            <person name="Putnam N."/>
            <person name="Stites J."/>
            <person name="Kuroki Y."/>
            <person name="Tanaka T."/>
            <person name="Michiue T."/>
            <person name="Watanabe M."/>
            <person name="Bogdanovic O."/>
            <person name="Lister R."/>
            <person name="Georgiou G."/>
            <person name="Paranjpe S.S."/>
            <person name="van Kruijsbergen I."/>
            <person name="Shu S."/>
            <person name="Carlson J."/>
            <person name="Kinoshita T."/>
            <person name="Ohta Y."/>
            <person name="Mawaribuchi S."/>
            <person name="Jenkins J."/>
            <person name="Grimwood J."/>
            <person name="Schmutz J."/>
            <person name="Mitros T."/>
            <person name="Mozaffari S.V."/>
            <person name="Suzuki Y."/>
            <person name="Haramoto Y."/>
            <person name="Yamamoto T.S."/>
            <person name="Takagi C."/>
            <person name="Heald R."/>
            <person name="Miller K."/>
            <person name="Haudenschild C."/>
            <person name="Kitzman J."/>
            <person name="Nakayama T."/>
            <person name="Izutsu Y."/>
            <person name="Robert J."/>
            <person name="Fortriede J."/>
            <person name="Burns K."/>
            <person name="Lotay V."/>
            <person name="Karimi K."/>
            <person name="Yasuoka Y."/>
            <person name="Dichmann D.S."/>
            <person name="Flajnik M.F."/>
            <person name="Houston D.W."/>
            <person name="Shendure J."/>
            <person name="DuPasquier L."/>
            <person name="Vize P.D."/>
            <person name="Zorn A.M."/>
            <person name="Ito M."/>
            <person name="Marcotte E.M."/>
            <person name="Wallingford J.B."/>
            <person name="Ito Y."/>
            <person name="Asashima M."/>
            <person name="Ueno N."/>
            <person name="Matsuda Y."/>
            <person name="Veenstra G.J."/>
            <person name="Fujiyama A."/>
            <person name="Harland R.M."/>
            <person name="Taira M."/>
            <person name="Rokhsar D.S."/>
        </authorList>
    </citation>
    <scope>NUCLEOTIDE SEQUENCE [LARGE SCALE GENOMIC DNA]</scope>
    <source>
        <strain evidence="2">J</strain>
    </source>
</reference>
<protein>
    <submittedName>
        <fullName evidence="1">Uncharacterized protein</fullName>
    </submittedName>
</protein>
<gene>
    <name evidence="1" type="ORF">XELAEV_18032390mg</name>
</gene>
<organism evidence="1 2">
    <name type="scientific">Xenopus laevis</name>
    <name type="common">African clawed frog</name>
    <dbReference type="NCBI Taxonomy" id="8355"/>
    <lineage>
        <taxon>Eukaryota</taxon>
        <taxon>Metazoa</taxon>
        <taxon>Chordata</taxon>
        <taxon>Craniata</taxon>
        <taxon>Vertebrata</taxon>
        <taxon>Euteleostomi</taxon>
        <taxon>Amphibia</taxon>
        <taxon>Batrachia</taxon>
        <taxon>Anura</taxon>
        <taxon>Pipoidea</taxon>
        <taxon>Pipidae</taxon>
        <taxon>Xenopodinae</taxon>
        <taxon>Xenopus</taxon>
        <taxon>Xenopus</taxon>
    </lineage>
</organism>
<sequence>MPSLLIWYMYLPLSASKPYYLQWFQTLTINLYKYLHRYKHHCLTLCSGAFLQSPFTNCPHHFSSPPGTCLAPLYSLVLNIISSTHPAFCFLLPFIDLGLSS</sequence>
<dbReference type="Proteomes" id="UP000694892">
    <property type="component" value="Chromosome 6L"/>
</dbReference>
<evidence type="ECO:0000313" key="2">
    <source>
        <dbReference type="Proteomes" id="UP000694892"/>
    </source>
</evidence>